<protein>
    <submittedName>
        <fullName evidence="6">FAD-dependent oxidoreductase</fullName>
    </submittedName>
</protein>
<evidence type="ECO:0000256" key="1">
    <source>
        <dbReference type="ARBA" id="ARBA00022485"/>
    </source>
</evidence>
<proteinExistence type="predicted"/>
<keyword evidence="5" id="KW-0411">Iron-sulfur</keyword>
<dbReference type="GO" id="GO:0051539">
    <property type="term" value="F:4 iron, 4 sulfur cluster binding"/>
    <property type="evidence" value="ECO:0007669"/>
    <property type="project" value="UniProtKB-KW"/>
</dbReference>
<evidence type="ECO:0000313" key="6">
    <source>
        <dbReference type="EMBL" id="HJA93578.1"/>
    </source>
</evidence>
<keyword evidence="1" id="KW-0004">4Fe-4S</keyword>
<evidence type="ECO:0000256" key="4">
    <source>
        <dbReference type="ARBA" id="ARBA00023004"/>
    </source>
</evidence>
<keyword evidence="4" id="KW-0408">Iron</keyword>
<dbReference type="PANTHER" id="PTHR43498">
    <property type="entry name" value="FERREDOXIN:COB-COM HETERODISULFIDE REDUCTASE SUBUNIT A"/>
    <property type="match status" value="1"/>
</dbReference>
<organism evidence="6 7">
    <name type="scientific">Candidatus Eisenbergiella merdipullorum</name>
    <dbReference type="NCBI Taxonomy" id="2838553"/>
    <lineage>
        <taxon>Bacteria</taxon>
        <taxon>Bacillati</taxon>
        <taxon>Bacillota</taxon>
        <taxon>Clostridia</taxon>
        <taxon>Lachnospirales</taxon>
        <taxon>Lachnospiraceae</taxon>
        <taxon>Eisenbergiella</taxon>
    </lineage>
</organism>
<dbReference type="AlphaFoldDB" id="A0A9D2I8B4"/>
<evidence type="ECO:0000256" key="2">
    <source>
        <dbReference type="ARBA" id="ARBA00022723"/>
    </source>
</evidence>
<dbReference type="Gene3D" id="3.50.50.60">
    <property type="entry name" value="FAD/NAD(P)-binding domain"/>
    <property type="match status" value="1"/>
</dbReference>
<dbReference type="InterPro" id="IPR039650">
    <property type="entry name" value="HdrA-like"/>
</dbReference>
<reference evidence="6" key="2">
    <citation type="submission" date="2021-04" db="EMBL/GenBank/DDBJ databases">
        <authorList>
            <person name="Gilroy R."/>
        </authorList>
    </citation>
    <scope>NUCLEOTIDE SEQUENCE</scope>
    <source>
        <strain evidence="6">CHK179-7159</strain>
    </source>
</reference>
<gene>
    <name evidence="6" type="ORF">H9717_10785</name>
</gene>
<evidence type="ECO:0000256" key="5">
    <source>
        <dbReference type="ARBA" id="ARBA00023014"/>
    </source>
</evidence>
<reference evidence="6" key="1">
    <citation type="journal article" date="2021" name="PeerJ">
        <title>Extensive microbial diversity within the chicken gut microbiome revealed by metagenomics and culture.</title>
        <authorList>
            <person name="Gilroy R."/>
            <person name="Ravi A."/>
            <person name="Getino M."/>
            <person name="Pursley I."/>
            <person name="Horton D.L."/>
            <person name="Alikhan N.F."/>
            <person name="Baker D."/>
            <person name="Gharbi K."/>
            <person name="Hall N."/>
            <person name="Watson M."/>
            <person name="Adriaenssens E.M."/>
            <person name="Foster-Nyarko E."/>
            <person name="Jarju S."/>
            <person name="Secka A."/>
            <person name="Antonio M."/>
            <person name="Oren A."/>
            <person name="Chaudhuri R.R."/>
            <person name="La Ragione R."/>
            <person name="Hildebrand F."/>
            <person name="Pallen M.J."/>
        </authorList>
    </citation>
    <scope>NUCLEOTIDE SEQUENCE</scope>
    <source>
        <strain evidence="6">CHK179-7159</strain>
    </source>
</reference>
<dbReference type="GO" id="GO:0046872">
    <property type="term" value="F:metal ion binding"/>
    <property type="evidence" value="ECO:0007669"/>
    <property type="project" value="UniProtKB-KW"/>
</dbReference>
<evidence type="ECO:0000256" key="3">
    <source>
        <dbReference type="ARBA" id="ARBA00023002"/>
    </source>
</evidence>
<keyword evidence="2" id="KW-0479">Metal-binding</keyword>
<dbReference type="PANTHER" id="PTHR43498:SF1">
    <property type="entry name" value="COB--COM HETERODISULFIDE REDUCTASE IRON-SULFUR SUBUNIT A"/>
    <property type="match status" value="1"/>
</dbReference>
<dbReference type="SUPFAM" id="SSF51905">
    <property type="entry name" value="FAD/NAD(P)-binding domain"/>
    <property type="match status" value="1"/>
</dbReference>
<sequence>MKYCYFKGNQRVTHSADDIVFDDVFDICVAGLGTAGSMAAIAAARAGARVVGIEQQNVMGGLATRGCVNTYYYGSRGGLFEEINRTCINLTHRAHYADSAVDNNIQMSISPAVKAFVLEKMAEDASCTLLLGACVTGVYTDDAEETILGISALSKGRMLHIGAKIIIDSTRNSVVCAASGCSFLDGRRWDGRHMMYSKGVCTVSDERPNLDQAAWFKYDFKHLPLNIGRSLVQLSWINDSYFDEYNPEKTSAALLRSNAGIPFALEHYDEKNKIVSLAGAIGTRETPEVETETVYTFDDFARQVPAKDILYYTFAPLDTTSPDPAFEGDDLLDWRLLCRTDCCFSVGIPRGALIPKGKKGLLVASKALGVGHTLSGAVRMKADMEKCGEAAGVLAAQALRENIDVRDTDYVTLRTILSSSGCYDERANRGYDGANVSLAIPPERIVFPTNPDVIKAALADDAQAGKALWVIRNHTCDEQVYPLLPVWFSAAQDGSVFQYNTATALLLTGDRRGAAVFLRELQQLDACSNDALERLIRTVYLLGKAEYGPAVPELEKLLARTASDIKAAGYRIASFTMIAMLRIYLADKTTFADIPAFIASVCDEQRFHLNEIHQRLTAGKI</sequence>
<dbReference type="GO" id="GO:0016491">
    <property type="term" value="F:oxidoreductase activity"/>
    <property type="evidence" value="ECO:0007669"/>
    <property type="project" value="UniProtKB-KW"/>
</dbReference>
<dbReference type="Proteomes" id="UP000886858">
    <property type="component" value="Unassembled WGS sequence"/>
</dbReference>
<name>A0A9D2I8B4_9FIRM</name>
<dbReference type="EMBL" id="DWYY01000118">
    <property type="protein sequence ID" value="HJA93578.1"/>
    <property type="molecule type" value="Genomic_DNA"/>
</dbReference>
<evidence type="ECO:0000313" key="7">
    <source>
        <dbReference type="Proteomes" id="UP000886858"/>
    </source>
</evidence>
<dbReference type="InterPro" id="IPR036188">
    <property type="entry name" value="FAD/NAD-bd_sf"/>
</dbReference>
<dbReference type="Pfam" id="PF12831">
    <property type="entry name" value="FAD_oxidored"/>
    <property type="match status" value="2"/>
</dbReference>
<comment type="caution">
    <text evidence="6">The sequence shown here is derived from an EMBL/GenBank/DDBJ whole genome shotgun (WGS) entry which is preliminary data.</text>
</comment>
<accession>A0A9D2I8B4</accession>
<keyword evidence="3" id="KW-0560">Oxidoreductase</keyword>